<dbReference type="SMART" id="SM00443">
    <property type="entry name" value="G_patch"/>
    <property type="match status" value="1"/>
</dbReference>
<dbReference type="PANTHER" id="PTHR15818">
    <property type="entry name" value="G PATCH AND KOW-CONTAINING"/>
    <property type="match status" value="1"/>
</dbReference>
<feature type="region of interest" description="Disordered" evidence="5">
    <location>
        <begin position="1"/>
        <end position="159"/>
    </location>
</feature>
<dbReference type="GO" id="GO:0005681">
    <property type="term" value="C:spliceosomal complex"/>
    <property type="evidence" value="ECO:0007669"/>
    <property type="project" value="UniProtKB-UniRule"/>
</dbReference>
<evidence type="ECO:0000259" key="6">
    <source>
        <dbReference type="PROSITE" id="PS50174"/>
    </source>
</evidence>
<keyword evidence="4" id="KW-0507">mRNA processing</keyword>
<reference evidence="7" key="1">
    <citation type="journal article" date="2020" name="Stud. Mycol.">
        <title>101 Dothideomycetes genomes: a test case for predicting lifestyles and emergence of pathogens.</title>
        <authorList>
            <person name="Haridas S."/>
            <person name="Albert R."/>
            <person name="Binder M."/>
            <person name="Bloem J."/>
            <person name="Labutti K."/>
            <person name="Salamov A."/>
            <person name="Andreopoulos B."/>
            <person name="Baker S."/>
            <person name="Barry K."/>
            <person name="Bills G."/>
            <person name="Bluhm B."/>
            <person name="Cannon C."/>
            <person name="Castanera R."/>
            <person name="Culley D."/>
            <person name="Daum C."/>
            <person name="Ezra D."/>
            <person name="Gonzalez J."/>
            <person name="Henrissat B."/>
            <person name="Kuo A."/>
            <person name="Liang C."/>
            <person name="Lipzen A."/>
            <person name="Lutzoni F."/>
            <person name="Magnuson J."/>
            <person name="Mondo S."/>
            <person name="Nolan M."/>
            <person name="Ohm R."/>
            <person name="Pangilinan J."/>
            <person name="Park H.-J."/>
            <person name="Ramirez L."/>
            <person name="Alfaro M."/>
            <person name="Sun H."/>
            <person name="Tritt A."/>
            <person name="Yoshinaga Y."/>
            <person name="Zwiers L.-H."/>
            <person name="Turgeon B."/>
            <person name="Goodwin S."/>
            <person name="Spatafora J."/>
            <person name="Crous P."/>
            <person name="Grigoriev I."/>
        </authorList>
    </citation>
    <scope>NUCLEOTIDE SEQUENCE</scope>
    <source>
        <strain evidence="7">CBS 473.64</strain>
    </source>
</reference>
<evidence type="ECO:0000256" key="4">
    <source>
        <dbReference type="RuleBase" id="RU369096"/>
    </source>
</evidence>
<dbReference type="InterPro" id="IPR045166">
    <property type="entry name" value="Spp2-like"/>
</dbReference>
<feature type="compositionally biased region" description="Low complexity" evidence="5">
    <location>
        <begin position="98"/>
        <end position="107"/>
    </location>
</feature>
<evidence type="ECO:0000313" key="7">
    <source>
        <dbReference type="EMBL" id="KAF2645989.1"/>
    </source>
</evidence>
<feature type="compositionally biased region" description="Basic and acidic residues" evidence="5">
    <location>
        <begin position="356"/>
        <end position="390"/>
    </location>
</feature>
<dbReference type="GO" id="GO:0003676">
    <property type="term" value="F:nucleic acid binding"/>
    <property type="evidence" value="ECO:0007669"/>
    <property type="project" value="InterPro"/>
</dbReference>
<accession>A0A6A6SDY6</accession>
<dbReference type="Proteomes" id="UP000799753">
    <property type="component" value="Unassembled WGS sequence"/>
</dbReference>
<feature type="compositionally biased region" description="Basic and acidic residues" evidence="5">
    <location>
        <begin position="296"/>
        <end position="348"/>
    </location>
</feature>
<keyword evidence="3 4" id="KW-0539">Nucleus</keyword>
<evidence type="ECO:0000256" key="1">
    <source>
        <dbReference type="ARBA" id="ARBA00004123"/>
    </source>
</evidence>
<name>A0A6A6SDY6_9PLEO</name>
<organism evidence="7 8">
    <name type="scientific">Massarina eburnea CBS 473.64</name>
    <dbReference type="NCBI Taxonomy" id="1395130"/>
    <lineage>
        <taxon>Eukaryota</taxon>
        <taxon>Fungi</taxon>
        <taxon>Dikarya</taxon>
        <taxon>Ascomycota</taxon>
        <taxon>Pezizomycotina</taxon>
        <taxon>Dothideomycetes</taxon>
        <taxon>Pleosporomycetidae</taxon>
        <taxon>Pleosporales</taxon>
        <taxon>Massarineae</taxon>
        <taxon>Massarinaceae</taxon>
        <taxon>Massarina</taxon>
    </lineage>
</organism>
<comment type="subcellular location">
    <subcellularLocation>
        <location evidence="1 4">Nucleus</location>
    </subcellularLocation>
</comment>
<proteinExistence type="inferred from homology"/>
<evidence type="ECO:0000256" key="3">
    <source>
        <dbReference type="ARBA" id="ARBA00023242"/>
    </source>
</evidence>
<feature type="compositionally biased region" description="Basic and acidic residues" evidence="5">
    <location>
        <begin position="145"/>
        <end position="159"/>
    </location>
</feature>
<feature type="region of interest" description="Disordered" evidence="5">
    <location>
        <begin position="283"/>
        <end position="474"/>
    </location>
</feature>
<dbReference type="GO" id="GO:0000398">
    <property type="term" value="P:mRNA splicing, via spliceosome"/>
    <property type="evidence" value="ECO:0007669"/>
    <property type="project" value="UniProtKB-UniRule"/>
</dbReference>
<dbReference type="AlphaFoldDB" id="A0A6A6SDY6"/>
<feature type="compositionally biased region" description="Acidic residues" evidence="5">
    <location>
        <begin position="133"/>
        <end position="144"/>
    </location>
</feature>
<dbReference type="EMBL" id="MU006777">
    <property type="protein sequence ID" value="KAF2645989.1"/>
    <property type="molecule type" value="Genomic_DNA"/>
</dbReference>
<comment type="function">
    <text evidence="4">Involved in spliceosome maturation and the first step of pre-mRNA splicing.</text>
</comment>
<dbReference type="PANTHER" id="PTHR15818:SF2">
    <property type="entry name" value="G-PATCH DOMAIN AND KOW MOTIFS-CONTAINING PROTEIN"/>
    <property type="match status" value="1"/>
</dbReference>
<dbReference type="Pfam" id="PF12656">
    <property type="entry name" value="G-patch_2"/>
    <property type="match status" value="1"/>
</dbReference>
<feature type="compositionally biased region" description="Basic and acidic residues" evidence="5">
    <location>
        <begin position="65"/>
        <end position="74"/>
    </location>
</feature>
<dbReference type="PROSITE" id="PS50174">
    <property type="entry name" value="G_PATCH"/>
    <property type="match status" value="1"/>
</dbReference>
<dbReference type="InterPro" id="IPR026822">
    <property type="entry name" value="Spp2/MOS2_G-patch"/>
</dbReference>
<keyword evidence="4" id="KW-0508">mRNA splicing</keyword>
<evidence type="ECO:0000313" key="8">
    <source>
        <dbReference type="Proteomes" id="UP000799753"/>
    </source>
</evidence>
<evidence type="ECO:0000256" key="5">
    <source>
        <dbReference type="SAM" id="MobiDB-lite"/>
    </source>
</evidence>
<sequence>MAAPKAGGFKLSLGGAKAKAGLKAPLEKLAKRPRFALGEDEAVDDDKKQEITGWDAAEGGAVDANAKKEEDKGPRIIPVQPNHNWREEARKRKLARSGAPPGQAQNGGQYGDGSETVEEPKQYGLIIHKKEEGEDDEPEPMDTTEDNKELSDDLTEEQRLEKNALDALLHGKVTDHTVIPIRTEEEAYQNDMLNAPDAPTLDVYEATPIEGFGAALLRGMGWKDGMELGKDNKPAAKPKEVKRRPALLGIGAKEEAAAGIDAGGKNAQQIKRKKMHTTYTPVALRNKITGEIITEDELKKRSEQQKMVDEEKPSKSGGKYKDNGDEGRKRSDRKERDRRDDDYDSERRKEKHSRRRDHDDDHSDRERRHDKSRRRDRDRDRDDHYDSERRRDRKRRDRTRSPAESDRLGDRKFRSRSPGSRDRKRDRREDRDSRDSDDRRKRRRENYDGDERDERKRRFREREREGEREGGYRK</sequence>
<gene>
    <name evidence="7" type="ORF">P280DRAFT_545870</name>
</gene>
<keyword evidence="8" id="KW-1185">Reference proteome</keyword>
<feature type="compositionally biased region" description="Basic and acidic residues" evidence="5">
    <location>
        <begin position="399"/>
        <end position="412"/>
    </location>
</feature>
<feature type="compositionally biased region" description="Low complexity" evidence="5">
    <location>
        <begin position="1"/>
        <end position="24"/>
    </location>
</feature>
<keyword evidence="4" id="KW-0747">Spliceosome</keyword>
<evidence type="ECO:0000256" key="2">
    <source>
        <dbReference type="ARBA" id="ARBA00008576"/>
    </source>
</evidence>
<comment type="similarity">
    <text evidence="2 4">Belongs to the SPP2 family.</text>
</comment>
<dbReference type="OrthoDB" id="5577072at2759"/>
<feature type="compositionally biased region" description="Basic and acidic residues" evidence="5">
    <location>
        <begin position="419"/>
        <end position="474"/>
    </location>
</feature>
<dbReference type="InterPro" id="IPR000467">
    <property type="entry name" value="G_patch_dom"/>
</dbReference>
<feature type="domain" description="G-patch" evidence="6">
    <location>
        <begin position="209"/>
        <end position="255"/>
    </location>
</feature>
<protein>
    <recommendedName>
        <fullName evidence="4">Pre-mRNA-splicing factor</fullName>
    </recommendedName>
</protein>